<keyword evidence="5" id="KW-0378">Hydrolase</keyword>
<dbReference type="Pfam" id="PF20620">
    <property type="entry name" value="DUF6805"/>
    <property type="match status" value="1"/>
</dbReference>
<keyword evidence="6" id="KW-1185">Reference proteome</keyword>
<feature type="domain" description="Glycoside hydrolase GH146 substrate-binding" evidence="3">
    <location>
        <begin position="647"/>
        <end position="780"/>
    </location>
</feature>
<dbReference type="InterPro" id="IPR046544">
    <property type="entry name" value="GH146_SB_dom"/>
</dbReference>
<dbReference type="PANTHER" id="PTHR31151">
    <property type="entry name" value="PROLINE-TRNA LIGASE (DUF1680)"/>
    <property type="match status" value="1"/>
</dbReference>
<sequence length="783" mass="89142">MKIALFFILGVMAVSFVSAQSYVPEFDNDKIKVKPVVALESYAFNLKDVRLLDGPFKKAADAEAAYLLSLEPDRLLYRFYENAGLPTKGKIYGGWESRGVSGHSLGHYLSACALHFAATADDVFKERADYIIKQLALCQDKRKTGYVGGIPDEDRIWKQVAAGDIRSQGFDLNGGWVPWYTVHKVLSGILDAYLYTDNQQAKHVAIKLCDWVIDVTNKLSDEQMQKMLACEHGGMNDALANMYAITGDQKYLDIANRFYHRHVLDPLSMQKDELAGKHANTQIPKVIGCARIYETSANQKDKNIADFFWQTVTTDHSYVIGGNSLNEHFGEPNKLNDRLDGNTTETCNTYNMLKLSRHLFAWNSLAKYNDYYERALYNHILASQNPDNGMVCYYVPLRMGGEKEFSTPFESFWCCTGTGMENHVKYGENIYARSKDGGLYVNLFIPSVLNWKEKGVTITQQTKFPESDVVNIQIQTQNPQTFPVLIRHPKWASAGVDIYVNEQKQSVKKGSDGYISISRKWKDNDQIKVVAKMNLYTESMPDNKNRIAMLYGPVVLSGLLGKELKDPLMVSPVWVSNKEQLLAHTKPVADKPLLFRTAGVGQPFDVTLQPFYKTYDQHYSVYWDLFTQSEWQQKKLAYEAEKKRLKELEDRTTDFLGIGEMQPERDHNLEGENTTAGEFGSRKWRHAENGGWFAFDMKVDPRSANELIVTYWGSDAGKREFDIYVNDVKIATQTLNKNVPEQFFDVSYKIPKEAVQKEMVKVRFQAHPNKTAGGVYGCRMVRK</sequence>
<dbReference type="GO" id="GO:0016787">
    <property type="term" value="F:hydrolase activity"/>
    <property type="evidence" value="ECO:0007669"/>
    <property type="project" value="UniProtKB-KW"/>
</dbReference>
<dbReference type="Pfam" id="PF20736">
    <property type="entry name" value="Glyco_hydro127M"/>
    <property type="match status" value="1"/>
</dbReference>
<keyword evidence="1" id="KW-0732">Signal</keyword>
<evidence type="ECO:0000259" key="3">
    <source>
        <dbReference type="Pfam" id="PF20620"/>
    </source>
</evidence>
<evidence type="ECO:0000313" key="6">
    <source>
        <dbReference type="Proteomes" id="UP001202248"/>
    </source>
</evidence>
<name>A0ABS9SML1_9BACT</name>
<dbReference type="EMBL" id="JAKWBL010000004">
    <property type="protein sequence ID" value="MCH5599598.1"/>
    <property type="molecule type" value="Genomic_DNA"/>
</dbReference>
<dbReference type="InterPro" id="IPR012878">
    <property type="entry name" value="Beta-AFase-like_GH127_cat"/>
</dbReference>
<dbReference type="InterPro" id="IPR008928">
    <property type="entry name" value="6-hairpin_glycosidase_sf"/>
</dbReference>
<protein>
    <submittedName>
        <fullName evidence="5">Glycoside hydrolase family 127 protein</fullName>
    </submittedName>
</protein>
<dbReference type="RefSeq" id="WP_240831640.1">
    <property type="nucleotide sequence ID" value="NZ_JAKWBL010000004.1"/>
</dbReference>
<dbReference type="SUPFAM" id="SSF48208">
    <property type="entry name" value="Six-hairpin glycosidases"/>
    <property type="match status" value="1"/>
</dbReference>
<feature type="domain" description="Non-reducing end beta-L-arabinofuranosidase-like GH127 catalytic" evidence="2">
    <location>
        <begin position="48"/>
        <end position="428"/>
    </location>
</feature>
<feature type="chain" id="PRO_5046387776" evidence="1">
    <location>
        <begin position="20"/>
        <end position="783"/>
    </location>
</feature>
<evidence type="ECO:0000259" key="4">
    <source>
        <dbReference type="Pfam" id="PF20736"/>
    </source>
</evidence>
<gene>
    <name evidence="5" type="ORF">MKP09_17640</name>
</gene>
<reference evidence="5 6" key="1">
    <citation type="submission" date="2022-02" db="EMBL/GenBank/DDBJ databases">
        <authorList>
            <person name="Min J."/>
        </authorList>
    </citation>
    <scope>NUCLEOTIDE SEQUENCE [LARGE SCALE GENOMIC DNA]</scope>
    <source>
        <strain evidence="5 6">GR10-1</strain>
    </source>
</reference>
<dbReference type="Pfam" id="PF07944">
    <property type="entry name" value="Beta-AFase-like_GH127_cat"/>
    <property type="match status" value="1"/>
</dbReference>
<evidence type="ECO:0000256" key="1">
    <source>
        <dbReference type="SAM" id="SignalP"/>
    </source>
</evidence>
<feature type="domain" description="Non-reducing end beta-L-arabinofuranosidase-like GH127 middle" evidence="4">
    <location>
        <begin position="439"/>
        <end position="533"/>
    </location>
</feature>
<evidence type="ECO:0000313" key="5">
    <source>
        <dbReference type="EMBL" id="MCH5599598.1"/>
    </source>
</evidence>
<proteinExistence type="predicted"/>
<dbReference type="PANTHER" id="PTHR31151:SF0">
    <property type="entry name" value="PROLINE-TRNA LIGASE (DUF1680)"/>
    <property type="match status" value="1"/>
</dbReference>
<dbReference type="Proteomes" id="UP001202248">
    <property type="component" value="Unassembled WGS sequence"/>
</dbReference>
<organism evidence="5 6">
    <name type="scientific">Niabella ginsengisoli</name>
    <dbReference type="NCBI Taxonomy" id="522298"/>
    <lineage>
        <taxon>Bacteria</taxon>
        <taxon>Pseudomonadati</taxon>
        <taxon>Bacteroidota</taxon>
        <taxon>Chitinophagia</taxon>
        <taxon>Chitinophagales</taxon>
        <taxon>Chitinophagaceae</taxon>
        <taxon>Niabella</taxon>
    </lineage>
</organism>
<feature type="signal peptide" evidence="1">
    <location>
        <begin position="1"/>
        <end position="19"/>
    </location>
</feature>
<comment type="caution">
    <text evidence="5">The sequence shown here is derived from an EMBL/GenBank/DDBJ whole genome shotgun (WGS) entry which is preliminary data.</text>
</comment>
<accession>A0ABS9SML1</accession>
<evidence type="ECO:0000259" key="2">
    <source>
        <dbReference type="Pfam" id="PF07944"/>
    </source>
</evidence>
<dbReference type="InterPro" id="IPR049046">
    <property type="entry name" value="Beta-AFase-like_GH127_middle"/>
</dbReference>